<name>A0A1Y1VV62_9FUNG</name>
<dbReference type="Proteomes" id="UP000193944">
    <property type="component" value="Unassembled WGS sequence"/>
</dbReference>
<organism evidence="2 3">
    <name type="scientific">Anaeromyces robustus</name>
    <dbReference type="NCBI Taxonomy" id="1754192"/>
    <lineage>
        <taxon>Eukaryota</taxon>
        <taxon>Fungi</taxon>
        <taxon>Fungi incertae sedis</taxon>
        <taxon>Chytridiomycota</taxon>
        <taxon>Chytridiomycota incertae sedis</taxon>
        <taxon>Neocallimastigomycetes</taxon>
        <taxon>Neocallimastigales</taxon>
        <taxon>Neocallimastigaceae</taxon>
        <taxon>Anaeromyces</taxon>
    </lineage>
</organism>
<evidence type="ECO:0000313" key="3">
    <source>
        <dbReference type="Proteomes" id="UP000193944"/>
    </source>
</evidence>
<feature type="compositionally biased region" description="Acidic residues" evidence="1">
    <location>
        <begin position="135"/>
        <end position="154"/>
    </location>
</feature>
<feature type="region of interest" description="Disordered" evidence="1">
    <location>
        <begin position="132"/>
        <end position="154"/>
    </location>
</feature>
<protein>
    <submittedName>
        <fullName evidence="2">Uncharacterized protein</fullName>
    </submittedName>
</protein>
<evidence type="ECO:0000313" key="2">
    <source>
        <dbReference type="EMBL" id="ORX65170.1"/>
    </source>
</evidence>
<evidence type="ECO:0000256" key="1">
    <source>
        <dbReference type="SAM" id="MobiDB-lite"/>
    </source>
</evidence>
<keyword evidence="3" id="KW-1185">Reference proteome</keyword>
<accession>A0A1Y1VV62</accession>
<dbReference type="EMBL" id="MCFG01000474">
    <property type="protein sequence ID" value="ORX65170.1"/>
    <property type="molecule type" value="Genomic_DNA"/>
</dbReference>
<comment type="caution">
    <text evidence="2">The sequence shown here is derived from an EMBL/GenBank/DDBJ whole genome shotgun (WGS) entry which is preliminary data.</text>
</comment>
<dbReference type="AlphaFoldDB" id="A0A1Y1VV62"/>
<reference evidence="2 3" key="1">
    <citation type="submission" date="2016-08" db="EMBL/GenBank/DDBJ databases">
        <title>A Parts List for Fungal Cellulosomes Revealed by Comparative Genomics.</title>
        <authorList>
            <consortium name="DOE Joint Genome Institute"/>
            <person name="Haitjema C.H."/>
            <person name="Gilmore S.P."/>
            <person name="Henske J.K."/>
            <person name="Solomon K.V."/>
            <person name="De Groot R."/>
            <person name="Kuo A."/>
            <person name="Mondo S.J."/>
            <person name="Salamov A.A."/>
            <person name="Labutti K."/>
            <person name="Zhao Z."/>
            <person name="Chiniquy J."/>
            <person name="Barry K."/>
            <person name="Brewer H.M."/>
            <person name="Purvine S.O."/>
            <person name="Wright A.T."/>
            <person name="Boxma B."/>
            <person name="Van Alen T."/>
            <person name="Hackstein J.H."/>
            <person name="Baker S.E."/>
            <person name="Grigoriev I.V."/>
            <person name="O'Malley M.A."/>
        </authorList>
    </citation>
    <scope>NUCLEOTIDE SEQUENCE [LARGE SCALE GENOMIC DNA]</scope>
    <source>
        <strain evidence="2 3">S4</strain>
    </source>
</reference>
<gene>
    <name evidence="2" type="ORF">BCR32DRAFT_330420</name>
</gene>
<sequence length="154" mass="18730">MEDITYISVNNWFESRDYPPTENFIKWLSDDTNQTFQNDEWAKENKLCIYYGIIDMSHNYTISASREWVEKNCPELLTDKEYTYELGGNEYKNKYSDFVYHPKEGKTEPDCDRFNMPFRKYCEENFGSKYYETNYWDDDDDDDDNEESEKENIE</sequence>
<proteinExistence type="predicted"/>
<reference evidence="2 3" key="2">
    <citation type="submission" date="2016-08" db="EMBL/GenBank/DDBJ databases">
        <title>Pervasive Adenine N6-methylation of Active Genes in Fungi.</title>
        <authorList>
            <consortium name="DOE Joint Genome Institute"/>
            <person name="Mondo S.J."/>
            <person name="Dannebaum R.O."/>
            <person name="Kuo R.C."/>
            <person name="Labutti K."/>
            <person name="Haridas S."/>
            <person name="Kuo A."/>
            <person name="Salamov A."/>
            <person name="Ahrendt S.R."/>
            <person name="Lipzen A."/>
            <person name="Sullivan W."/>
            <person name="Andreopoulos W.B."/>
            <person name="Clum A."/>
            <person name="Lindquist E."/>
            <person name="Daum C."/>
            <person name="Ramamoorthy G.K."/>
            <person name="Gryganskyi A."/>
            <person name="Culley D."/>
            <person name="Magnuson J.K."/>
            <person name="James T.Y."/>
            <person name="O'Malley M.A."/>
            <person name="Stajich J.E."/>
            <person name="Spatafora J.W."/>
            <person name="Visel A."/>
            <person name="Grigoriev I.V."/>
        </authorList>
    </citation>
    <scope>NUCLEOTIDE SEQUENCE [LARGE SCALE GENOMIC DNA]</scope>
    <source>
        <strain evidence="2 3">S4</strain>
    </source>
</reference>